<sequence length="117" mass="12618">MSKENVKKFYEAVVADEGLRTRLSDISKQYQGETMDEEKSAELVEKLILPIASEMGLEFTIEELRQYEQDLGQANVNRELDSNELDAVAGGLSGGACIIVGVTVGGSGFCFGPGVIL</sequence>
<protein>
    <recommendedName>
        <fullName evidence="1">Nif11 domain-containing protein</fullName>
    </recommendedName>
</protein>
<dbReference type="AlphaFoldDB" id="A0A1I2PB03"/>
<feature type="domain" description="Nif11" evidence="1">
    <location>
        <begin position="1"/>
        <end position="64"/>
    </location>
</feature>
<dbReference type="Pfam" id="PF07862">
    <property type="entry name" value="Nif11"/>
    <property type="match status" value="1"/>
</dbReference>
<proteinExistence type="predicted"/>
<dbReference type="Proteomes" id="UP000199337">
    <property type="component" value="Unassembled WGS sequence"/>
</dbReference>
<evidence type="ECO:0000313" key="2">
    <source>
        <dbReference type="EMBL" id="SFG13315.1"/>
    </source>
</evidence>
<name>A0A1I2PB03_9FIRM</name>
<keyword evidence="3" id="KW-1185">Reference proteome</keyword>
<gene>
    <name evidence="2" type="ORF">SAMN05660649_00811</name>
</gene>
<dbReference type="RefSeq" id="WP_092468941.1">
    <property type="nucleotide sequence ID" value="NZ_FOOX01000002.1"/>
</dbReference>
<evidence type="ECO:0000313" key="3">
    <source>
        <dbReference type="Proteomes" id="UP000199337"/>
    </source>
</evidence>
<evidence type="ECO:0000259" key="1">
    <source>
        <dbReference type="Pfam" id="PF07862"/>
    </source>
</evidence>
<organism evidence="2 3">
    <name type="scientific">Desulfotruncus arcticus DSM 17038</name>
    <dbReference type="NCBI Taxonomy" id="1121424"/>
    <lineage>
        <taxon>Bacteria</taxon>
        <taxon>Bacillati</taxon>
        <taxon>Bacillota</taxon>
        <taxon>Clostridia</taxon>
        <taxon>Eubacteriales</taxon>
        <taxon>Desulfallaceae</taxon>
        <taxon>Desulfotruncus</taxon>
    </lineage>
</organism>
<reference evidence="3" key="1">
    <citation type="submission" date="2016-10" db="EMBL/GenBank/DDBJ databases">
        <authorList>
            <person name="Varghese N."/>
            <person name="Submissions S."/>
        </authorList>
    </citation>
    <scope>NUCLEOTIDE SEQUENCE [LARGE SCALE GENOMIC DNA]</scope>
    <source>
        <strain evidence="3">DSM 17038</strain>
    </source>
</reference>
<dbReference type="OrthoDB" id="5458396at2"/>
<dbReference type="InterPro" id="IPR012903">
    <property type="entry name" value="Nif11"/>
</dbReference>
<accession>A0A1I2PB03</accession>
<dbReference type="EMBL" id="FOOX01000002">
    <property type="protein sequence ID" value="SFG13315.1"/>
    <property type="molecule type" value="Genomic_DNA"/>
</dbReference>